<protein>
    <submittedName>
        <fullName evidence="2">Uncharacterized protein</fullName>
    </submittedName>
</protein>
<feature type="compositionally biased region" description="Basic residues" evidence="1">
    <location>
        <begin position="23"/>
        <end position="36"/>
    </location>
</feature>
<reference evidence="2 3" key="1">
    <citation type="journal article" date="2014" name="Agronomy (Basel)">
        <title>A Draft Genome Sequence for Ensete ventricosum, the Drought-Tolerant Tree Against Hunger.</title>
        <authorList>
            <person name="Harrison J."/>
            <person name="Moore K.A."/>
            <person name="Paszkiewicz K."/>
            <person name="Jones T."/>
            <person name="Grant M."/>
            <person name="Ambacheew D."/>
            <person name="Muzemil S."/>
            <person name="Studholme D.J."/>
        </authorList>
    </citation>
    <scope>NUCLEOTIDE SEQUENCE [LARGE SCALE GENOMIC DNA]</scope>
</reference>
<feature type="region of interest" description="Disordered" evidence="1">
    <location>
        <begin position="1"/>
        <end position="36"/>
    </location>
</feature>
<dbReference type="Proteomes" id="UP000287651">
    <property type="component" value="Unassembled WGS sequence"/>
</dbReference>
<evidence type="ECO:0000256" key="1">
    <source>
        <dbReference type="SAM" id="MobiDB-lite"/>
    </source>
</evidence>
<dbReference type="AlphaFoldDB" id="A0A426XF01"/>
<organism evidence="2 3">
    <name type="scientific">Ensete ventricosum</name>
    <name type="common">Abyssinian banana</name>
    <name type="synonym">Musa ensete</name>
    <dbReference type="NCBI Taxonomy" id="4639"/>
    <lineage>
        <taxon>Eukaryota</taxon>
        <taxon>Viridiplantae</taxon>
        <taxon>Streptophyta</taxon>
        <taxon>Embryophyta</taxon>
        <taxon>Tracheophyta</taxon>
        <taxon>Spermatophyta</taxon>
        <taxon>Magnoliopsida</taxon>
        <taxon>Liliopsida</taxon>
        <taxon>Zingiberales</taxon>
        <taxon>Musaceae</taxon>
        <taxon>Ensete</taxon>
    </lineage>
</organism>
<proteinExistence type="predicted"/>
<name>A0A426XF01_ENSVE</name>
<comment type="caution">
    <text evidence="2">The sequence shown here is derived from an EMBL/GenBank/DDBJ whole genome shotgun (WGS) entry which is preliminary data.</text>
</comment>
<accession>A0A426XF01</accession>
<sequence length="73" mass="8043">MGSCISRPDGCVGGRRSSAEGTRRRRRRRTIRRRAAARKVMETIDEARADRAPYSNPAFQGCGLTSSSLLFGV</sequence>
<gene>
    <name evidence="2" type="ORF">B296_00054951</name>
</gene>
<evidence type="ECO:0000313" key="2">
    <source>
        <dbReference type="EMBL" id="RRT38020.1"/>
    </source>
</evidence>
<dbReference type="EMBL" id="AMZH03021632">
    <property type="protein sequence ID" value="RRT38020.1"/>
    <property type="molecule type" value="Genomic_DNA"/>
</dbReference>
<evidence type="ECO:0000313" key="3">
    <source>
        <dbReference type="Proteomes" id="UP000287651"/>
    </source>
</evidence>